<dbReference type="STRING" id="30069.A0A182Y4J2"/>
<evidence type="ECO:0000256" key="2">
    <source>
        <dbReference type="ARBA" id="ARBA00008809"/>
    </source>
</evidence>
<feature type="region of interest" description="Disordered" evidence="4">
    <location>
        <begin position="1"/>
        <end position="46"/>
    </location>
</feature>
<dbReference type="GO" id="GO:0072542">
    <property type="term" value="F:protein phosphatase activator activity"/>
    <property type="evidence" value="ECO:0007669"/>
    <property type="project" value="TreeGrafter"/>
</dbReference>
<evidence type="ECO:0000259" key="5">
    <source>
        <dbReference type="Pfam" id="PF04802"/>
    </source>
</evidence>
<feature type="compositionally biased region" description="Low complexity" evidence="4">
    <location>
        <begin position="1222"/>
        <end position="1237"/>
    </location>
</feature>
<feature type="region of interest" description="Disordered" evidence="4">
    <location>
        <begin position="70"/>
        <end position="120"/>
    </location>
</feature>
<sequence>MKKRRKKTSSYSTFDLCTGGNRQREEIQRPVPHRHKRRDTERQRQRTLNRQLRRLHNRQQAGIANVVREEVGCSSSNRGRSSTAGNRFGSNSSYCCSGSRRNHSNGPAQCSANGSRRNMTTDTRRRVKLYALNADRQWDDRGTGHVTSSYVDRVKGVSLLVHAENDGSMLLESKIHPDTTYHKQQDTLIVWSEGDNFDLALSFQEKAGCDEIWEKICQVQGKDPSVEITQESVEESEDERFEDMSDSAPPIELPPCELSRLEDISEVIASALTSAIRKDKLAQAIESENYIKKLLGLFHVCEDLDNQEGLHYLYEIFKNIFLLNKNGLFEIMFAEDTIFDVVGCLEYDPSGNPPKNHRQYLRKLVKFREAIPIRNTDLLAKIHQTFRVQYIQDIVLPTPSVFEDNMLNTLSSFIFFNKVEIVTLIQEDDKFLDDLFALLTDPQTPDSKRRDSILFLKEFCNFAQYLQPQGKETFFKTLISLGVLPALEITLAINEKRTKAASIDILSTIVEYSPSVVRDYTLQQYNNSDSDEDQTLINIAIEQLLSDSEPEVGGAVQLITVLRILLDPENMLSSANKSEKSDFLNFFYKHSIQTLIAPLLRHTQSDKPTNEDYHVVQLLSVVLDILSFCVEHHTYHIKNCIINKDLLRKVLVLMNSAHTFLVLGALRFLRKIVSLKDEFYNRRVVHIVKGNLFAPIVEAFIRNDSRYNLLESAILELFEFIRLEDIKSLYTYFVESFGKFFDDVQYVQTFKTLKSKYDQQQDRLKEKEKGNLESVPSILRNSSRYRRDQRQMDEDEEIWFNEEEDYAEAAGKSGAPELDSTIGKMFEKKAMDTTSSLNGPKYGSGAVSTAQSHQLSSQMHGGVTATATSADDVAATSHMLTINNGTEGGNDENVAASAAHLQSASLDPNCLSQAVAQAAAAAAAAVAVANNNGLPSSSSSSVTVESVSSLGEIGHEHLQHHKEHHRVLVGEDDATAANLTPADESALDDANSLAVSALGGNDLSAVYQLQPTTGAAAVSSTVVASSACETTASTTLSSIPVTETCSSSSSYTDATAITTAPEDCSSSDAAAAAVTVESSGLVVGSSTIAVDSSSALAGVESLGGAVDETVSKRLSAEGLSDRVAQEVVDTEASAGGGSSNLESDESKNHDGVEQKHPALERGMEKAHDGAASSTSDDANDAEMVSMPAASPSSLIATPPILDSAPAVEQPTSGTAPAAEQDSLSSAAASVASSTSTTMGLVDYEGDSDEDEDDDDSSSPAQKKARIA</sequence>
<evidence type="ECO:0000313" key="7">
    <source>
        <dbReference type="EnsemblMetazoa" id="ASTEI03378-PA"/>
    </source>
</evidence>
<dbReference type="InterPro" id="IPR055236">
    <property type="entry name" value="EVH1_PP4R3"/>
</dbReference>
<dbReference type="InterPro" id="IPR051137">
    <property type="entry name" value="PP4R3-like"/>
</dbReference>
<dbReference type="PANTHER" id="PTHR23318">
    <property type="entry name" value="ATP SYNTHASE GAMMA-RELATED"/>
    <property type="match status" value="1"/>
</dbReference>
<reference evidence="7" key="2">
    <citation type="submission" date="2020-05" db="UniProtKB">
        <authorList>
            <consortium name="EnsemblMetazoa"/>
        </authorList>
    </citation>
    <scope>IDENTIFICATION</scope>
    <source>
        <strain evidence="7">Indian</strain>
    </source>
</reference>
<feature type="compositionally biased region" description="Polar residues" evidence="4">
    <location>
        <begin position="104"/>
        <end position="120"/>
    </location>
</feature>
<reference evidence="8" key="1">
    <citation type="journal article" date="2014" name="Genome Biol.">
        <title>Genome analysis of a major urban malaria vector mosquito, Anopheles stephensi.</title>
        <authorList>
            <person name="Jiang X."/>
            <person name="Peery A."/>
            <person name="Hall A.B."/>
            <person name="Sharma A."/>
            <person name="Chen X.G."/>
            <person name="Waterhouse R.M."/>
            <person name="Komissarov A."/>
            <person name="Riehle M.M."/>
            <person name="Shouche Y."/>
            <person name="Sharakhova M.V."/>
            <person name="Lawson D."/>
            <person name="Pakpour N."/>
            <person name="Arensburger P."/>
            <person name="Davidson V.L."/>
            <person name="Eiglmeier K."/>
            <person name="Emrich S."/>
            <person name="George P."/>
            <person name="Kennedy R.C."/>
            <person name="Mane S.P."/>
            <person name="Maslen G."/>
            <person name="Oringanje C."/>
            <person name="Qi Y."/>
            <person name="Settlage R."/>
            <person name="Tojo M."/>
            <person name="Tubio J.M."/>
            <person name="Unger M.F."/>
            <person name="Wang B."/>
            <person name="Vernick K.D."/>
            <person name="Ribeiro J.M."/>
            <person name="James A.A."/>
            <person name="Michel K."/>
            <person name="Riehle M.A."/>
            <person name="Luckhart S."/>
            <person name="Sharakhov I.V."/>
            <person name="Tu Z."/>
        </authorList>
    </citation>
    <scope>NUCLEOTIDE SEQUENCE [LARGE SCALE GENOMIC DNA]</scope>
    <source>
        <strain evidence="8">Indian</strain>
    </source>
</reference>
<dbReference type="SUPFAM" id="SSF48371">
    <property type="entry name" value="ARM repeat"/>
    <property type="match status" value="1"/>
</dbReference>
<dbReference type="Gene3D" id="2.30.29.30">
    <property type="entry name" value="Pleckstrin-homology domain (PH domain)/Phosphotyrosine-binding domain (PTB)"/>
    <property type="match status" value="1"/>
</dbReference>
<dbReference type="Proteomes" id="UP000076408">
    <property type="component" value="Unassembled WGS sequence"/>
</dbReference>
<dbReference type="InterPro" id="IPR016024">
    <property type="entry name" value="ARM-type_fold"/>
</dbReference>
<evidence type="ECO:0000259" key="6">
    <source>
        <dbReference type="Pfam" id="PF22972"/>
    </source>
</evidence>
<dbReference type="VEuPathDB" id="VectorBase:ASTEI03378"/>
<keyword evidence="8" id="KW-1185">Reference proteome</keyword>
<dbReference type="EnsemblMetazoa" id="ASTEI03378-RA">
    <property type="protein sequence ID" value="ASTEI03378-PA"/>
    <property type="gene ID" value="ASTEI03378"/>
</dbReference>
<accession>A0A182Y4J2</accession>
<feature type="domain" description="Serine/threonine-protein phosphatase 4 regulatory subunit 3-like central" evidence="5">
    <location>
        <begin position="264"/>
        <end position="759"/>
    </location>
</feature>
<feature type="region of interest" description="Disordered" evidence="4">
    <location>
        <begin position="1130"/>
        <end position="1267"/>
    </location>
</feature>
<dbReference type="AlphaFoldDB" id="A0A182Y4J2"/>
<dbReference type="SUPFAM" id="SSF50729">
    <property type="entry name" value="PH domain-like"/>
    <property type="match status" value="1"/>
</dbReference>
<protein>
    <submittedName>
        <fullName evidence="7">SMK-1 domain-containing protein</fullName>
    </submittedName>
</protein>
<feature type="compositionally biased region" description="Polar residues" evidence="4">
    <location>
        <begin position="73"/>
        <end position="96"/>
    </location>
</feature>
<dbReference type="OMA" id="GLFEIMF"/>
<dbReference type="VEuPathDB" id="VectorBase:ASTE003139"/>
<dbReference type="GO" id="GO:0006974">
    <property type="term" value="P:DNA damage response"/>
    <property type="evidence" value="ECO:0007669"/>
    <property type="project" value="TreeGrafter"/>
</dbReference>
<evidence type="ECO:0000256" key="3">
    <source>
        <dbReference type="ARBA" id="ARBA00023242"/>
    </source>
</evidence>
<dbReference type="GO" id="GO:0005654">
    <property type="term" value="C:nucleoplasm"/>
    <property type="evidence" value="ECO:0007669"/>
    <property type="project" value="TreeGrafter"/>
</dbReference>
<dbReference type="PANTHER" id="PTHR23318:SF0">
    <property type="entry name" value="SERINE_THREONINE-PROTEIN PHOSPHATASE 4 REGULATORY SUBUNIT 3"/>
    <property type="match status" value="1"/>
</dbReference>
<comment type="similarity">
    <text evidence="2">Belongs to the SMEK family.</text>
</comment>
<evidence type="ECO:0000256" key="1">
    <source>
        <dbReference type="ARBA" id="ARBA00004123"/>
    </source>
</evidence>
<name>A0A182Y4J2_ANOST</name>
<proteinExistence type="inferred from homology"/>
<dbReference type="Pfam" id="PF04802">
    <property type="entry name" value="PP4R3"/>
    <property type="match status" value="1"/>
</dbReference>
<dbReference type="InterPro" id="IPR006887">
    <property type="entry name" value="P4R3-like_central_dom"/>
</dbReference>
<organism evidence="7 8">
    <name type="scientific">Anopheles stephensi</name>
    <name type="common">Indo-Pakistan malaria mosquito</name>
    <dbReference type="NCBI Taxonomy" id="30069"/>
    <lineage>
        <taxon>Eukaryota</taxon>
        <taxon>Metazoa</taxon>
        <taxon>Ecdysozoa</taxon>
        <taxon>Arthropoda</taxon>
        <taxon>Hexapoda</taxon>
        <taxon>Insecta</taxon>
        <taxon>Pterygota</taxon>
        <taxon>Neoptera</taxon>
        <taxon>Endopterygota</taxon>
        <taxon>Diptera</taxon>
        <taxon>Nematocera</taxon>
        <taxon>Culicoidea</taxon>
        <taxon>Culicidae</taxon>
        <taxon>Anophelinae</taxon>
        <taxon>Anopheles</taxon>
    </lineage>
</organism>
<feature type="domain" description="PP4R3 EVH1-like" evidence="6">
    <location>
        <begin position="124"/>
        <end position="221"/>
    </location>
</feature>
<dbReference type="GO" id="GO:0030289">
    <property type="term" value="C:protein phosphatase 4 complex"/>
    <property type="evidence" value="ECO:0007669"/>
    <property type="project" value="TreeGrafter"/>
</dbReference>
<feature type="compositionally biased region" description="Acidic residues" evidence="4">
    <location>
        <begin position="1243"/>
        <end position="1256"/>
    </location>
</feature>
<evidence type="ECO:0000256" key="4">
    <source>
        <dbReference type="SAM" id="MobiDB-lite"/>
    </source>
</evidence>
<comment type="subcellular location">
    <subcellularLocation>
        <location evidence="1">Nucleus</location>
    </subcellularLocation>
</comment>
<keyword evidence="3" id="KW-0539">Nucleus</keyword>
<dbReference type="VEuPathDB" id="VectorBase:ASTEI20_040135"/>
<dbReference type="InterPro" id="IPR011993">
    <property type="entry name" value="PH-like_dom_sf"/>
</dbReference>
<evidence type="ECO:0000313" key="8">
    <source>
        <dbReference type="Proteomes" id="UP000076408"/>
    </source>
</evidence>
<feature type="compositionally biased region" description="Basic and acidic residues" evidence="4">
    <location>
        <begin position="1144"/>
        <end position="1168"/>
    </location>
</feature>
<dbReference type="Pfam" id="PF22972">
    <property type="entry name" value="EVH1_PP4R3"/>
    <property type="match status" value="1"/>
</dbReference>